<dbReference type="InterPro" id="IPR001849">
    <property type="entry name" value="PH_domain"/>
</dbReference>
<accession>A0AAW0J9B0</accession>
<dbReference type="EMBL" id="JBBHLL010000055">
    <property type="protein sequence ID" value="KAK7823006.1"/>
    <property type="molecule type" value="Genomic_DNA"/>
</dbReference>
<feature type="compositionally biased region" description="Basic and acidic residues" evidence="1">
    <location>
        <begin position="310"/>
        <end position="320"/>
    </location>
</feature>
<comment type="caution">
    <text evidence="3">The sequence shown here is derived from an EMBL/GenBank/DDBJ whole genome shotgun (WGS) entry which is preliminary data.</text>
</comment>
<evidence type="ECO:0000259" key="2">
    <source>
        <dbReference type="PROSITE" id="PS50003"/>
    </source>
</evidence>
<dbReference type="Pfam" id="PF00169">
    <property type="entry name" value="PH"/>
    <property type="match status" value="1"/>
</dbReference>
<dbReference type="AlphaFoldDB" id="A0AAW0J9B0"/>
<proteinExistence type="predicted"/>
<dbReference type="Proteomes" id="UP001488838">
    <property type="component" value="Unassembled WGS sequence"/>
</dbReference>
<reference evidence="3 4" key="1">
    <citation type="journal article" date="2023" name="bioRxiv">
        <title>Conserved and derived expression patterns and positive selection on dental genes reveal complex evolutionary context of ever-growing rodent molars.</title>
        <authorList>
            <person name="Calamari Z.T."/>
            <person name="Song A."/>
            <person name="Cohen E."/>
            <person name="Akter M."/>
            <person name="Roy R.D."/>
            <person name="Hallikas O."/>
            <person name="Christensen M.M."/>
            <person name="Li P."/>
            <person name="Marangoni P."/>
            <person name="Jernvall J."/>
            <person name="Klein O.D."/>
        </authorList>
    </citation>
    <scope>NUCLEOTIDE SEQUENCE [LARGE SCALE GENOMIC DNA]</scope>
    <source>
        <strain evidence="3">V071</strain>
    </source>
</reference>
<dbReference type="InterPro" id="IPR011993">
    <property type="entry name" value="PH-like_dom_sf"/>
</dbReference>
<gene>
    <name evidence="3" type="ORF">U0070_025823</name>
</gene>
<dbReference type="InterPro" id="IPR051707">
    <property type="entry name" value="PI-Interact_SigTrans_Reg"/>
</dbReference>
<dbReference type="PANTHER" id="PTHR14336:SF5">
    <property type="entry name" value="PLECKSTRIN HOMOLOGY DOMAIN-CONTAINING FAMILY A MEMBER 2"/>
    <property type="match status" value="1"/>
</dbReference>
<keyword evidence="4" id="KW-1185">Reference proteome</keyword>
<name>A0AAW0J9B0_MYOGA</name>
<evidence type="ECO:0000256" key="1">
    <source>
        <dbReference type="SAM" id="MobiDB-lite"/>
    </source>
</evidence>
<protein>
    <recommendedName>
        <fullName evidence="2">PH domain-containing protein</fullName>
    </recommendedName>
</protein>
<dbReference type="PROSITE" id="PS50003">
    <property type="entry name" value="PH_DOMAIN"/>
    <property type="match status" value="1"/>
</dbReference>
<organism evidence="3 4">
    <name type="scientific">Myodes glareolus</name>
    <name type="common">Bank vole</name>
    <name type="synonym">Clethrionomys glareolus</name>
    <dbReference type="NCBI Taxonomy" id="447135"/>
    <lineage>
        <taxon>Eukaryota</taxon>
        <taxon>Metazoa</taxon>
        <taxon>Chordata</taxon>
        <taxon>Craniata</taxon>
        <taxon>Vertebrata</taxon>
        <taxon>Euteleostomi</taxon>
        <taxon>Mammalia</taxon>
        <taxon>Eutheria</taxon>
        <taxon>Euarchontoglires</taxon>
        <taxon>Glires</taxon>
        <taxon>Rodentia</taxon>
        <taxon>Myomorpha</taxon>
        <taxon>Muroidea</taxon>
        <taxon>Cricetidae</taxon>
        <taxon>Arvicolinae</taxon>
        <taxon>Myodes</taxon>
    </lineage>
</organism>
<feature type="domain" description="PH" evidence="2">
    <location>
        <begin position="1"/>
        <end position="69"/>
    </location>
</feature>
<dbReference type="PANTHER" id="PTHR14336">
    <property type="entry name" value="TANDEM PH DOMAIN CONTAINING PROTEIN"/>
    <property type="match status" value="1"/>
</dbReference>
<dbReference type="SUPFAM" id="SSF50729">
    <property type="entry name" value="PH domain-like"/>
    <property type="match status" value="2"/>
</dbReference>
<sequence length="335" mass="36647">MPLNLAVGAGAVGSLQLTYISKVSIATPKQKPKTPFCFVINALSQRYFLQANDQKDLKDWVEALNQASKITVPKAGTLPLATEVLRSLTAPPTLDKKPQVAYKTEIIGGVVVQTPISQNGGDGQEGSEPGSHAFLRRSQSYIPTSSCRPPTGPPLIKSGYCVKQGNVRKSWKRRFFALDDFTICYFKCEQADSPEDMRSWIQEIGAAVQALKCHPREPSFSRSVSLTRPGSSSLASGPNFILRRRPAVEEKRALCKAPSVASSWQPWTPVPQAGEKPLSAENAPEDSLFLPHPGESNATGVLASSRVRHRSEPQHPKEKPFVFNLDDENIRTSDV</sequence>
<evidence type="ECO:0000313" key="3">
    <source>
        <dbReference type="EMBL" id="KAK7823006.1"/>
    </source>
</evidence>
<evidence type="ECO:0000313" key="4">
    <source>
        <dbReference type="Proteomes" id="UP001488838"/>
    </source>
</evidence>
<dbReference type="Gene3D" id="2.30.29.30">
    <property type="entry name" value="Pleckstrin-homology domain (PH domain)/Phosphotyrosine-binding domain (PTB)"/>
    <property type="match status" value="2"/>
</dbReference>
<feature type="region of interest" description="Disordered" evidence="1">
    <location>
        <begin position="262"/>
        <end position="320"/>
    </location>
</feature>